<dbReference type="EMBL" id="KZ857386">
    <property type="protein sequence ID" value="RDX53945.1"/>
    <property type="molecule type" value="Genomic_DNA"/>
</dbReference>
<proteinExistence type="predicted"/>
<dbReference type="Proteomes" id="UP000256964">
    <property type="component" value="Unassembled WGS sequence"/>
</dbReference>
<gene>
    <name evidence="2" type="ORF">OH76DRAFT_1168025</name>
</gene>
<evidence type="ECO:0000313" key="2">
    <source>
        <dbReference type="EMBL" id="RDX53945.1"/>
    </source>
</evidence>
<sequence>MSHEHPSIRQEQVSVRAVLAGSASAHWSLEALEVEDMPRFSNRGDMISSHRLASVTRFVHVGELPCSPTSVSRIAPLLRTRHSPNCHTNTSTPVTERIAENRSAESNLREVPRRRPHIPGGATLCHQKSGSRARLRVPPRAFSGPMVQSHPRRTCRGKNASRTSRCAWLDMPTLKSPGKGR</sequence>
<organism evidence="2 3">
    <name type="scientific">Lentinus brumalis</name>
    <dbReference type="NCBI Taxonomy" id="2498619"/>
    <lineage>
        <taxon>Eukaryota</taxon>
        <taxon>Fungi</taxon>
        <taxon>Dikarya</taxon>
        <taxon>Basidiomycota</taxon>
        <taxon>Agaricomycotina</taxon>
        <taxon>Agaricomycetes</taxon>
        <taxon>Polyporales</taxon>
        <taxon>Polyporaceae</taxon>
        <taxon>Lentinus</taxon>
    </lineage>
</organism>
<keyword evidence="3" id="KW-1185">Reference proteome</keyword>
<dbReference type="AlphaFoldDB" id="A0A371DN28"/>
<reference evidence="2 3" key="1">
    <citation type="journal article" date="2018" name="Biotechnol. Biofuels">
        <title>Integrative visual omics of the white-rot fungus Polyporus brumalis exposes the biotechnological potential of its oxidative enzymes for delignifying raw plant biomass.</title>
        <authorList>
            <person name="Miyauchi S."/>
            <person name="Rancon A."/>
            <person name="Drula E."/>
            <person name="Hage H."/>
            <person name="Chaduli D."/>
            <person name="Favel A."/>
            <person name="Grisel S."/>
            <person name="Henrissat B."/>
            <person name="Herpoel-Gimbert I."/>
            <person name="Ruiz-Duenas F.J."/>
            <person name="Chevret D."/>
            <person name="Hainaut M."/>
            <person name="Lin J."/>
            <person name="Wang M."/>
            <person name="Pangilinan J."/>
            <person name="Lipzen A."/>
            <person name="Lesage-Meessen L."/>
            <person name="Navarro D."/>
            <person name="Riley R."/>
            <person name="Grigoriev I.V."/>
            <person name="Zhou S."/>
            <person name="Raouche S."/>
            <person name="Rosso M.N."/>
        </authorList>
    </citation>
    <scope>NUCLEOTIDE SEQUENCE [LARGE SCALE GENOMIC DNA]</scope>
    <source>
        <strain evidence="2 3">BRFM 1820</strain>
    </source>
</reference>
<evidence type="ECO:0000256" key="1">
    <source>
        <dbReference type="SAM" id="MobiDB-lite"/>
    </source>
</evidence>
<name>A0A371DN28_9APHY</name>
<protein>
    <submittedName>
        <fullName evidence="2">Uncharacterized protein</fullName>
    </submittedName>
</protein>
<evidence type="ECO:0000313" key="3">
    <source>
        <dbReference type="Proteomes" id="UP000256964"/>
    </source>
</evidence>
<feature type="region of interest" description="Disordered" evidence="1">
    <location>
        <begin position="102"/>
        <end position="162"/>
    </location>
</feature>
<accession>A0A371DN28</accession>
<feature type="compositionally biased region" description="Basic and acidic residues" evidence="1">
    <location>
        <begin position="102"/>
        <end position="113"/>
    </location>
</feature>